<feature type="compositionally biased region" description="Basic residues" evidence="1">
    <location>
        <begin position="66"/>
        <end position="77"/>
    </location>
</feature>
<sequence>MPDEKLNLRGSNVHAYGPSDAALNLRQRTHKPGGSGLSVRGSTEVGRGDGRFPPNQPSKSGDHPFARGKKKKRKGKA</sequence>
<protein>
    <submittedName>
        <fullName evidence="2">Uncharacterized protein</fullName>
    </submittedName>
</protein>
<dbReference type="AlphaFoldDB" id="A0A0F9A4K6"/>
<reference evidence="2" key="1">
    <citation type="journal article" date="2015" name="Nature">
        <title>Complex archaea that bridge the gap between prokaryotes and eukaryotes.</title>
        <authorList>
            <person name="Spang A."/>
            <person name="Saw J.H."/>
            <person name="Jorgensen S.L."/>
            <person name="Zaremba-Niedzwiedzka K."/>
            <person name="Martijn J."/>
            <person name="Lind A.E."/>
            <person name="van Eijk R."/>
            <person name="Schleper C."/>
            <person name="Guy L."/>
            <person name="Ettema T.J."/>
        </authorList>
    </citation>
    <scope>NUCLEOTIDE SEQUENCE</scope>
</reference>
<proteinExistence type="predicted"/>
<organism evidence="2">
    <name type="scientific">marine sediment metagenome</name>
    <dbReference type="NCBI Taxonomy" id="412755"/>
    <lineage>
        <taxon>unclassified sequences</taxon>
        <taxon>metagenomes</taxon>
        <taxon>ecological metagenomes</taxon>
    </lineage>
</organism>
<name>A0A0F9A4K6_9ZZZZ</name>
<dbReference type="EMBL" id="LAZR01047920">
    <property type="protein sequence ID" value="KKK93095.1"/>
    <property type="molecule type" value="Genomic_DNA"/>
</dbReference>
<evidence type="ECO:0000256" key="1">
    <source>
        <dbReference type="SAM" id="MobiDB-lite"/>
    </source>
</evidence>
<comment type="caution">
    <text evidence="2">The sequence shown here is derived from an EMBL/GenBank/DDBJ whole genome shotgun (WGS) entry which is preliminary data.</text>
</comment>
<gene>
    <name evidence="2" type="ORF">LCGC14_2696310</name>
</gene>
<feature type="region of interest" description="Disordered" evidence="1">
    <location>
        <begin position="26"/>
        <end position="77"/>
    </location>
</feature>
<accession>A0A0F9A4K6</accession>
<evidence type="ECO:0000313" key="2">
    <source>
        <dbReference type="EMBL" id="KKK93095.1"/>
    </source>
</evidence>